<keyword evidence="3" id="KW-0479">Metal-binding</keyword>
<evidence type="ECO:0000256" key="12">
    <source>
        <dbReference type="SAM" id="MobiDB-lite"/>
    </source>
</evidence>
<dbReference type="KEGG" id="hro:HELRODRAFT_111329"/>
<dbReference type="CTD" id="20195256"/>
<gene>
    <name evidence="15" type="primary">20195256</name>
    <name evidence="14" type="ORF">HELRODRAFT_111329</name>
</gene>
<evidence type="ECO:0000256" key="3">
    <source>
        <dbReference type="ARBA" id="ARBA00022723"/>
    </source>
</evidence>
<dbReference type="EMBL" id="KB096411">
    <property type="protein sequence ID" value="ESO04853.1"/>
    <property type="molecule type" value="Genomic_DNA"/>
</dbReference>
<evidence type="ECO:0000259" key="13">
    <source>
        <dbReference type="PROSITE" id="PS50157"/>
    </source>
</evidence>
<keyword evidence="8" id="KW-0238">DNA-binding</keyword>
<reference evidence="14 16" key="2">
    <citation type="journal article" date="2013" name="Nature">
        <title>Insights into bilaterian evolution from three spiralian genomes.</title>
        <authorList>
            <person name="Simakov O."/>
            <person name="Marletaz F."/>
            <person name="Cho S.J."/>
            <person name="Edsinger-Gonzales E."/>
            <person name="Havlak P."/>
            <person name="Hellsten U."/>
            <person name="Kuo D.H."/>
            <person name="Larsson T."/>
            <person name="Lv J."/>
            <person name="Arendt D."/>
            <person name="Savage R."/>
            <person name="Osoegawa K."/>
            <person name="de Jong P."/>
            <person name="Grimwood J."/>
            <person name="Chapman J.A."/>
            <person name="Shapiro H."/>
            <person name="Aerts A."/>
            <person name="Otillar R.P."/>
            <person name="Terry A.Y."/>
            <person name="Boore J.L."/>
            <person name="Grigoriev I.V."/>
            <person name="Lindberg D.R."/>
            <person name="Seaver E.C."/>
            <person name="Weisblat D.A."/>
            <person name="Putnam N.H."/>
            <person name="Rokhsar D.S."/>
        </authorList>
    </citation>
    <scope>NUCLEOTIDE SEQUENCE</scope>
</reference>
<dbReference type="FunFam" id="3.30.160.60:FF:000019">
    <property type="entry name" value="GLI family zinc finger 3"/>
    <property type="match status" value="1"/>
</dbReference>
<dbReference type="PROSITE" id="PS50157">
    <property type="entry name" value="ZINC_FINGER_C2H2_2"/>
    <property type="match status" value="4"/>
</dbReference>
<dbReference type="InterPro" id="IPR043359">
    <property type="entry name" value="GLI-like"/>
</dbReference>
<dbReference type="FunFam" id="3.30.160.60:FF:000048">
    <property type="entry name" value="GLI family zinc finger 3"/>
    <property type="match status" value="1"/>
</dbReference>
<dbReference type="SUPFAM" id="SSF57667">
    <property type="entry name" value="beta-beta-alpha zinc fingers"/>
    <property type="match status" value="3"/>
</dbReference>
<keyword evidence="9" id="KW-0804">Transcription</keyword>
<evidence type="ECO:0000256" key="10">
    <source>
        <dbReference type="ARBA" id="ARBA00023242"/>
    </source>
</evidence>
<keyword evidence="7" id="KW-0805">Transcription regulation</keyword>
<dbReference type="STRING" id="6412.T1EFA4"/>
<sequence length="316" mass="34210">MSSTSASAVAVAAASSATYTPPATAGATTSTTGNNIFAPQEGEPDFYETNCHWTGCSMQFDTQEQLVKHLADDHISSHKKNFVCMWEGCVRGQKPFKAQYMLVVHIRRHTGEKPHKCTYPGCVKAYSRLENLKTHMRSHTGEKPYLCEFVGCRKAFSNASDRAKHQNRTHSNEKPYVCKAKGCTKRYTDPSSLRKHVKTVHGVEFYTNKKHKGEGCGEDGSSGAGSSNNGGRGGGHTDGSNSGRDGLVNYSDNSSLFQPYNSSSSPSSGPPSNSSNNGYSKVDVETFSLVNQIVDSSSKGGVMLQVTIIIMNQLIT</sequence>
<evidence type="ECO:0000313" key="16">
    <source>
        <dbReference type="Proteomes" id="UP000015101"/>
    </source>
</evidence>
<reference evidence="15" key="3">
    <citation type="submission" date="2015-06" db="UniProtKB">
        <authorList>
            <consortium name="EnsemblMetazoa"/>
        </authorList>
    </citation>
    <scope>IDENTIFICATION</scope>
</reference>
<dbReference type="PANTHER" id="PTHR45718">
    <property type="entry name" value="TRANSCRIPTIONAL ACTIVATOR CUBITUS INTERRUPTUS"/>
    <property type="match status" value="1"/>
</dbReference>
<evidence type="ECO:0000256" key="4">
    <source>
        <dbReference type="ARBA" id="ARBA00022737"/>
    </source>
</evidence>
<evidence type="ECO:0000256" key="6">
    <source>
        <dbReference type="ARBA" id="ARBA00022833"/>
    </source>
</evidence>
<evidence type="ECO:0000256" key="9">
    <source>
        <dbReference type="ARBA" id="ARBA00023163"/>
    </source>
</evidence>
<dbReference type="GeneID" id="20195256"/>
<reference evidence="16" key="1">
    <citation type="submission" date="2012-12" db="EMBL/GenBank/DDBJ databases">
        <authorList>
            <person name="Hellsten U."/>
            <person name="Grimwood J."/>
            <person name="Chapman J.A."/>
            <person name="Shapiro H."/>
            <person name="Aerts A."/>
            <person name="Otillar R.P."/>
            <person name="Terry A.Y."/>
            <person name="Boore J.L."/>
            <person name="Simakov O."/>
            <person name="Marletaz F."/>
            <person name="Cho S.-J."/>
            <person name="Edsinger-Gonzales E."/>
            <person name="Havlak P."/>
            <person name="Kuo D.-H."/>
            <person name="Larsson T."/>
            <person name="Lv J."/>
            <person name="Arendt D."/>
            <person name="Savage R."/>
            <person name="Osoegawa K."/>
            <person name="de Jong P."/>
            <person name="Lindberg D.R."/>
            <person name="Seaver E.C."/>
            <person name="Weisblat D.A."/>
            <person name="Putnam N.H."/>
            <person name="Grigoriev I.V."/>
            <person name="Rokhsar D.S."/>
        </authorList>
    </citation>
    <scope>NUCLEOTIDE SEQUENCE</scope>
</reference>
<comment type="subcellular location">
    <subcellularLocation>
        <location evidence="1">Nucleus</location>
    </subcellularLocation>
</comment>
<evidence type="ECO:0000256" key="11">
    <source>
        <dbReference type="PROSITE-ProRule" id="PRU00042"/>
    </source>
</evidence>
<keyword evidence="10" id="KW-0539">Nucleus</keyword>
<dbReference type="GO" id="GO:0006357">
    <property type="term" value="P:regulation of transcription by RNA polymerase II"/>
    <property type="evidence" value="ECO:0007669"/>
    <property type="project" value="InterPro"/>
</dbReference>
<dbReference type="InParanoid" id="T1EFA4"/>
<feature type="domain" description="C2H2-type" evidence="13">
    <location>
        <begin position="82"/>
        <end position="114"/>
    </location>
</feature>
<feature type="region of interest" description="Disordered" evidence="12">
    <location>
        <begin position="20"/>
        <end position="39"/>
    </location>
</feature>
<keyword evidence="6" id="KW-0862">Zinc</keyword>
<dbReference type="FunFam" id="3.30.160.60:FF:000031">
    <property type="entry name" value="GLI family zinc finger 3"/>
    <property type="match status" value="1"/>
</dbReference>
<dbReference type="InterPro" id="IPR013087">
    <property type="entry name" value="Znf_C2H2_type"/>
</dbReference>
<dbReference type="InterPro" id="IPR036236">
    <property type="entry name" value="Znf_C2H2_sf"/>
</dbReference>
<evidence type="ECO:0000256" key="8">
    <source>
        <dbReference type="ARBA" id="ARBA00023125"/>
    </source>
</evidence>
<accession>T1EFA4</accession>
<dbReference type="HOGENOM" id="CLU_880764_0_0_1"/>
<dbReference type="FunFam" id="3.30.160.60:FF:000036">
    <property type="entry name" value="GLI family zinc finger 3"/>
    <property type="match status" value="1"/>
</dbReference>
<dbReference type="RefSeq" id="XP_009016786.1">
    <property type="nucleotide sequence ID" value="XM_009018538.1"/>
</dbReference>
<feature type="compositionally biased region" description="Low complexity" evidence="12">
    <location>
        <begin position="20"/>
        <end position="33"/>
    </location>
</feature>
<feature type="compositionally biased region" description="Gly residues" evidence="12">
    <location>
        <begin position="218"/>
        <end position="237"/>
    </location>
</feature>
<evidence type="ECO:0000256" key="7">
    <source>
        <dbReference type="ARBA" id="ARBA00023015"/>
    </source>
</evidence>
<dbReference type="AlphaFoldDB" id="T1EFA4"/>
<dbReference type="PROSITE" id="PS00028">
    <property type="entry name" value="ZINC_FINGER_C2H2_1"/>
    <property type="match status" value="4"/>
</dbReference>
<keyword evidence="4" id="KW-0677">Repeat</keyword>
<dbReference type="FunFam" id="3.30.160.60:FF:000068">
    <property type="entry name" value="GLI family zinc finger 3"/>
    <property type="match status" value="1"/>
</dbReference>
<dbReference type="eggNOG" id="KOG1721">
    <property type="taxonomic scope" value="Eukaryota"/>
</dbReference>
<dbReference type="PANTHER" id="PTHR45718:SF4">
    <property type="entry name" value="TRANSCRIPTIONAL ACTIVATOR CUBITUS INTERRUPTUS"/>
    <property type="match status" value="1"/>
</dbReference>
<keyword evidence="5 11" id="KW-0863">Zinc-finger</keyword>
<feature type="domain" description="C2H2-type" evidence="13">
    <location>
        <begin position="176"/>
        <end position="201"/>
    </location>
</feature>
<feature type="domain" description="C2H2-type" evidence="13">
    <location>
        <begin position="145"/>
        <end position="175"/>
    </location>
</feature>
<proteinExistence type="inferred from homology"/>
<dbReference type="GO" id="GO:0000977">
    <property type="term" value="F:RNA polymerase II transcription regulatory region sequence-specific DNA binding"/>
    <property type="evidence" value="ECO:0007669"/>
    <property type="project" value="InterPro"/>
</dbReference>
<dbReference type="OrthoDB" id="3214149at2759"/>
<dbReference type="Gene3D" id="3.30.160.60">
    <property type="entry name" value="Classic Zinc Finger"/>
    <property type="match status" value="5"/>
</dbReference>
<dbReference type="Pfam" id="PF23561">
    <property type="entry name" value="zf-C2H2_15"/>
    <property type="match status" value="1"/>
</dbReference>
<dbReference type="GO" id="GO:0008270">
    <property type="term" value="F:zinc ion binding"/>
    <property type="evidence" value="ECO:0007669"/>
    <property type="project" value="UniProtKB-KW"/>
</dbReference>
<feature type="domain" description="C2H2-type" evidence="13">
    <location>
        <begin position="115"/>
        <end position="144"/>
    </location>
</feature>
<dbReference type="SMART" id="SM00355">
    <property type="entry name" value="ZnF_C2H2"/>
    <property type="match status" value="5"/>
</dbReference>
<dbReference type="Proteomes" id="UP000015101">
    <property type="component" value="Unassembled WGS sequence"/>
</dbReference>
<protein>
    <recommendedName>
        <fullName evidence="13">C2H2-type domain-containing protein</fullName>
    </recommendedName>
</protein>
<organism evidence="15 16">
    <name type="scientific">Helobdella robusta</name>
    <name type="common">Californian leech</name>
    <dbReference type="NCBI Taxonomy" id="6412"/>
    <lineage>
        <taxon>Eukaryota</taxon>
        <taxon>Metazoa</taxon>
        <taxon>Spiralia</taxon>
        <taxon>Lophotrochozoa</taxon>
        <taxon>Annelida</taxon>
        <taxon>Clitellata</taxon>
        <taxon>Hirudinea</taxon>
        <taxon>Rhynchobdellida</taxon>
        <taxon>Glossiphoniidae</taxon>
        <taxon>Helobdella</taxon>
    </lineage>
</organism>
<keyword evidence="16" id="KW-1185">Reference proteome</keyword>
<name>T1EFA4_HELRO</name>
<dbReference type="EMBL" id="AMQM01003948">
    <property type="status" value="NOT_ANNOTATED_CDS"/>
    <property type="molecule type" value="Genomic_DNA"/>
</dbReference>
<evidence type="ECO:0000256" key="2">
    <source>
        <dbReference type="ARBA" id="ARBA00010831"/>
    </source>
</evidence>
<evidence type="ECO:0000256" key="5">
    <source>
        <dbReference type="ARBA" id="ARBA00022771"/>
    </source>
</evidence>
<dbReference type="GO" id="GO:0005634">
    <property type="term" value="C:nucleus"/>
    <property type="evidence" value="ECO:0007669"/>
    <property type="project" value="UniProtKB-SubCell"/>
</dbReference>
<dbReference type="InterPro" id="IPR056436">
    <property type="entry name" value="Znf-C2H2_ZIC1-5/GLI1-3-like"/>
</dbReference>
<feature type="region of interest" description="Disordered" evidence="12">
    <location>
        <begin position="209"/>
        <end position="279"/>
    </location>
</feature>
<dbReference type="EnsemblMetazoa" id="HelroT111329">
    <property type="protein sequence ID" value="HelroP111329"/>
    <property type="gene ID" value="HelroG111329"/>
</dbReference>
<evidence type="ECO:0000313" key="15">
    <source>
        <dbReference type="EnsemblMetazoa" id="HelroP111329"/>
    </source>
</evidence>
<evidence type="ECO:0000256" key="1">
    <source>
        <dbReference type="ARBA" id="ARBA00004123"/>
    </source>
</evidence>
<evidence type="ECO:0000313" key="14">
    <source>
        <dbReference type="EMBL" id="ESO04853.1"/>
    </source>
</evidence>
<feature type="compositionally biased region" description="Low complexity" evidence="12">
    <location>
        <begin position="259"/>
        <end position="279"/>
    </location>
</feature>
<dbReference type="Pfam" id="PF00096">
    <property type="entry name" value="zf-C2H2"/>
    <property type="match status" value="2"/>
</dbReference>
<comment type="similarity">
    <text evidence="2">Belongs to the GLI C2H2-type zinc-finger protein family.</text>
</comment>